<sequence length="128" mass="12271">MLQNANRAPLSLAALVLLTGIAQVDGKGGGGGGKGGGGGGKSSSSSGGKSSKSGGSSGGGGGSRPSPPIVIVGSGSSRKCYDEHNQRIKCPGNNKAAIIAGSVVGGGMAKPIMQIYDVLTPDAAQLYS</sequence>
<keyword evidence="4" id="KW-1185">Reference proteome</keyword>
<feature type="compositionally biased region" description="Gly residues" evidence="1">
    <location>
        <begin position="27"/>
        <end position="41"/>
    </location>
</feature>
<evidence type="ECO:0000256" key="2">
    <source>
        <dbReference type="SAM" id="SignalP"/>
    </source>
</evidence>
<accession>A0ABR3JKC5</accession>
<proteinExistence type="predicted"/>
<reference evidence="4" key="1">
    <citation type="submission" date="2024-06" db="EMBL/GenBank/DDBJ databases">
        <title>Multi-omics analyses provide insights into the biosynthesis of the anticancer antibiotic pleurotin in Hohenbuehelia grisea.</title>
        <authorList>
            <person name="Weaver J.A."/>
            <person name="Alberti F."/>
        </authorList>
    </citation>
    <scope>NUCLEOTIDE SEQUENCE [LARGE SCALE GENOMIC DNA]</scope>
    <source>
        <strain evidence="4">T-177</strain>
    </source>
</reference>
<name>A0ABR3JKC5_9AGAR</name>
<evidence type="ECO:0000313" key="4">
    <source>
        <dbReference type="Proteomes" id="UP001556367"/>
    </source>
</evidence>
<keyword evidence="2" id="KW-0732">Signal</keyword>
<evidence type="ECO:0000256" key="1">
    <source>
        <dbReference type="SAM" id="MobiDB-lite"/>
    </source>
</evidence>
<feature type="chain" id="PRO_5047444752" evidence="2">
    <location>
        <begin position="27"/>
        <end position="128"/>
    </location>
</feature>
<organism evidence="3 4">
    <name type="scientific">Hohenbuehelia grisea</name>
    <dbReference type="NCBI Taxonomy" id="104357"/>
    <lineage>
        <taxon>Eukaryota</taxon>
        <taxon>Fungi</taxon>
        <taxon>Dikarya</taxon>
        <taxon>Basidiomycota</taxon>
        <taxon>Agaricomycotina</taxon>
        <taxon>Agaricomycetes</taxon>
        <taxon>Agaricomycetidae</taxon>
        <taxon>Agaricales</taxon>
        <taxon>Pleurotineae</taxon>
        <taxon>Pleurotaceae</taxon>
        <taxon>Hohenbuehelia</taxon>
    </lineage>
</organism>
<dbReference type="EMBL" id="JASNQZ010000006">
    <property type="protein sequence ID" value="KAL0956240.1"/>
    <property type="molecule type" value="Genomic_DNA"/>
</dbReference>
<feature type="compositionally biased region" description="Low complexity" evidence="1">
    <location>
        <begin position="42"/>
        <end position="54"/>
    </location>
</feature>
<comment type="caution">
    <text evidence="3">The sequence shown here is derived from an EMBL/GenBank/DDBJ whole genome shotgun (WGS) entry which is preliminary data.</text>
</comment>
<feature type="region of interest" description="Disordered" evidence="1">
    <location>
        <begin position="27"/>
        <end position="76"/>
    </location>
</feature>
<feature type="signal peptide" evidence="2">
    <location>
        <begin position="1"/>
        <end position="26"/>
    </location>
</feature>
<dbReference type="Proteomes" id="UP001556367">
    <property type="component" value="Unassembled WGS sequence"/>
</dbReference>
<gene>
    <name evidence="3" type="ORF">HGRIS_002394</name>
</gene>
<evidence type="ECO:0000313" key="3">
    <source>
        <dbReference type="EMBL" id="KAL0956240.1"/>
    </source>
</evidence>
<protein>
    <submittedName>
        <fullName evidence="3">Uncharacterized protein</fullName>
    </submittedName>
</protein>